<keyword evidence="7" id="KW-0804">Transcription</keyword>
<evidence type="ECO:0000256" key="4">
    <source>
        <dbReference type="ARBA" id="ARBA00023014"/>
    </source>
</evidence>
<dbReference type="Pfam" id="PF09278">
    <property type="entry name" value="MerR-DNA-bind"/>
    <property type="match status" value="1"/>
</dbReference>
<keyword evidence="6" id="KW-0238">DNA-binding</keyword>
<dbReference type="PANTHER" id="PTHR30204:SF0">
    <property type="entry name" value="REDOX-SENSITIVE TRANSCRIPTIONAL ACTIVATOR SOXR"/>
    <property type="match status" value="1"/>
</dbReference>
<proteinExistence type="predicted"/>
<protein>
    <submittedName>
        <fullName evidence="9">Redox-sensitive transcriptional activator SoxR</fullName>
    </submittedName>
</protein>
<dbReference type="NCBIfam" id="TIGR01950">
    <property type="entry name" value="SoxR"/>
    <property type="match status" value="1"/>
</dbReference>
<evidence type="ECO:0000256" key="5">
    <source>
        <dbReference type="ARBA" id="ARBA00023015"/>
    </source>
</evidence>
<dbReference type="GO" id="GO:0046872">
    <property type="term" value="F:metal ion binding"/>
    <property type="evidence" value="ECO:0007669"/>
    <property type="project" value="UniProtKB-KW"/>
</dbReference>
<dbReference type="EMBL" id="CADCSY010000073">
    <property type="protein sequence ID" value="CAA9238750.1"/>
    <property type="molecule type" value="Genomic_DNA"/>
</dbReference>
<dbReference type="GO" id="GO:0051537">
    <property type="term" value="F:2 iron, 2 sulfur cluster binding"/>
    <property type="evidence" value="ECO:0007669"/>
    <property type="project" value="UniProtKB-KW"/>
</dbReference>
<dbReference type="InterPro" id="IPR010211">
    <property type="entry name" value="Redox-sen_tscrpt-act_SoxR"/>
</dbReference>
<dbReference type="GO" id="GO:0006979">
    <property type="term" value="P:response to oxidative stress"/>
    <property type="evidence" value="ECO:0007669"/>
    <property type="project" value="InterPro"/>
</dbReference>
<dbReference type="GO" id="GO:0003677">
    <property type="term" value="F:DNA binding"/>
    <property type="evidence" value="ECO:0007669"/>
    <property type="project" value="UniProtKB-KW"/>
</dbReference>
<dbReference type="InterPro" id="IPR015358">
    <property type="entry name" value="Tscrpt_reg_MerR_DNA-bd"/>
</dbReference>
<dbReference type="InterPro" id="IPR009061">
    <property type="entry name" value="DNA-bd_dom_put_sf"/>
</dbReference>
<dbReference type="PANTHER" id="PTHR30204">
    <property type="entry name" value="REDOX-CYCLING DRUG-SENSING TRANSCRIPTIONAL ACTIVATOR SOXR"/>
    <property type="match status" value="1"/>
</dbReference>
<evidence type="ECO:0000256" key="7">
    <source>
        <dbReference type="ARBA" id="ARBA00023163"/>
    </source>
</evidence>
<evidence type="ECO:0000313" key="9">
    <source>
        <dbReference type="EMBL" id="CAA9238750.1"/>
    </source>
</evidence>
<evidence type="ECO:0000256" key="2">
    <source>
        <dbReference type="ARBA" id="ARBA00022723"/>
    </source>
</evidence>
<name>A0A6J4I2Z1_9ACTN</name>
<dbReference type="PROSITE" id="PS50937">
    <property type="entry name" value="HTH_MERR_2"/>
    <property type="match status" value="1"/>
</dbReference>
<dbReference type="PRINTS" id="PR00040">
    <property type="entry name" value="HTHMERR"/>
</dbReference>
<keyword evidence="2" id="KW-0479">Metal-binding</keyword>
<evidence type="ECO:0000256" key="1">
    <source>
        <dbReference type="ARBA" id="ARBA00022714"/>
    </source>
</evidence>
<dbReference type="GO" id="GO:0003700">
    <property type="term" value="F:DNA-binding transcription factor activity"/>
    <property type="evidence" value="ECO:0007669"/>
    <property type="project" value="InterPro"/>
</dbReference>
<dbReference type="Pfam" id="PF00376">
    <property type="entry name" value="MerR"/>
    <property type="match status" value="1"/>
</dbReference>
<dbReference type="Gene3D" id="1.10.1660.10">
    <property type="match status" value="1"/>
</dbReference>
<reference evidence="9" key="1">
    <citation type="submission" date="2020-02" db="EMBL/GenBank/DDBJ databases">
        <authorList>
            <person name="Meier V. D."/>
        </authorList>
    </citation>
    <scope>NUCLEOTIDE SEQUENCE</scope>
    <source>
        <strain evidence="9">AVDCRST_MAG20</strain>
    </source>
</reference>
<dbReference type="InterPro" id="IPR000551">
    <property type="entry name" value="MerR-type_HTH_dom"/>
</dbReference>
<keyword evidence="5" id="KW-0805">Transcription regulation</keyword>
<accession>A0A6J4I2Z1</accession>
<evidence type="ECO:0000256" key="3">
    <source>
        <dbReference type="ARBA" id="ARBA00023004"/>
    </source>
</evidence>
<gene>
    <name evidence="9" type="ORF">AVDCRST_MAG20-1617</name>
</gene>
<organism evidence="9">
    <name type="scientific">uncultured Acidimicrobiales bacterium</name>
    <dbReference type="NCBI Taxonomy" id="310071"/>
    <lineage>
        <taxon>Bacteria</taxon>
        <taxon>Bacillati</taxon>
        <taxon>Actinomycetota</taxon>
        <taxon>Acidimicrobiia</taxon>
        <taxon>Acidimicrobiales</taxon>
        <taxon>environmental samples</taxon>
    </lineage>
</organism>
<evidence type="ECO:0000256" key="6">
    <source>
        <dbReference type="ARBA" id="ARBA00023125"/>
    </source>
</evidence>
<dbReference type="SMART" id="SM00422">
    <property type="entry name" value="HTH_MERR"/>
    <property type="match status" value="1"/>
</dbReference>
<keyword evidence="1" id="KW-0001">2Fe-2S</keyword>
<keyword evidence="4" id="KW-0411">Iron-sulfur</keyword>
<feature type="domain" description="HTH merR-type" evidence="8">
    <location>
        <begin position="6"/>
        <end position="74"/>
    </location>
</feature>
<sequence>MDLNEQLTVGEAAERLGLRTSALRFYEERGLITSARTAGGQRRYARDVLRRVSFIRAAQQVGLPLDEIKEGLRILPADRAPTKDEWEHFAKAWRPRLDEQIRTLEGLRDRLALCIGCGCQTLDSCHVFNPGDVAGRQGPGARYLAGP</sequence>
<keyword evidence="3" id="KW-0408">Iron</keyword>
<dbReference type="SUPFAM" id="SSF46955">
    <property type="entry name" value="Putative DNA-binding domain"/>
    <property type="match status" value="1"/>
</dbReference>
<dbReference type="InterPro" id="IPR047057">
    <property type="entry name" value="MerR_fam"/>
</dbReference>
<evidence type="ECO:0000259" key="8">
    <source>
        <dbReference type="PROSITE" id="PS50937"/>
    </source>
</evidence>
<dbReference type="AlphaFoldDB" id="A0A6J4I2Z1"/>